<organism evidence="1 2">
    <name type="scientific">Aureobasidium namibiae CBS 147.97</name>
    <dbReference type="NCBI Taxonomy" id="1043004"/>
    <lineage>
        <taxon>Eukaryota</taxon>
        <taxon>Fungi</taxon>
        <taxon>Dikarya</taxon>
        <taxon>Ascomycota</taxon>
        <taxon>Pezizomycotina</taxon>
        <taxon>Dothideomycetes</taxon>
        <taxon>Dothideomycetidae</taxon>
        <taxon>Dothideales</taxon>
        <taxon>Saccotheciaceae</taxon>
        <taxon>Aureobasidium</taxon>
    </lineage>
</organism>
<dbReference type="EMBL" id="KL584702">
    <property type="protein sequence ID" value="KEQ78262.1"/>
    <property type="molecule type" value="Genomic_DNA"/>
</dbReference>
<gene>
    <name evidence="1" type="ORF">M436DRAFT_78091</name>
</gene>
<dbReference type="AlphaFoldDB" id="A0A074X8A2"/>
<name>A0A074X8A2_9PEZI</name>
<sequence length="101" mass="11745">MPSINRPINYFQESGQCYEDDDTDSDCSCSDCEAENDDSEVILSDFPTPTPIPGLYFSCPLCEHRMIFWDTYWFCAVCLIERGNWVWADGQELADYYNRGR</sequence>
<dbReference type="Proteomes" id="UP000027730">
    <property type="component" value="Unassembled WGS sequence"/>
</dbReference>
<dbReference type="GeneID" id="25416150"/>
<accession>A0A074X8A2</accession>
<protein>
    <submittedName>
        <fullName evidence="1">Uncharacterized protein</fullName>
    </submittedName>
</protein>
<evidence type="ECO:0000313" key="1">
    <source>
        <dbReference type="EMBL" id="KEQ78262.1"/>
    </source>
</evidence>
<reference evidence="1 2" key="1">
    <citation type="journal article" date="2014" name="BMC Genomics">
        <title>Genome sequencing of four Aureobasidium pullulans varieties: biotechnological potential, stress tolerance, and description of new species.</title>
        <authorList>
            <person name="Gostin Ar C."/>
            <person name="Ohm R.A."/>
            <person name="Kogej T."/>
            <person name="Sonjak S."/>
            <person name="Turk M."/>
            <person name="Zajc J."/>
            <person name="Zalar P."/>
            <person name="Grube M."/>
            <person name="Sun H."/>
            <person name="Han J."/>
            <person name="Sharma A."/>
            <person name="Chiniquy J."/>
            <person name="Ngan C.Y."/>
            <person name="Lipzen A."/>
            <person name="Barry K."/>
            <person name="Grigoriev I.V."/>
            <person name="Gunde-Cimerman N."/>
        </authorList>
    </citation>
    <scope>NUCLEOTIDE SEQUENCE [LARGE SCALE GENOMIC DNA]</scope>
    <source>
        <strain evidence="1 2">CBS 147.97</strain>
    </source>
</reference>
<dbReference type="HOGENOM" id="CLU_2291139_0_0_1"/>
<keyword evidence="2" id="KW-1185">Reference proteome</keyword>
<dbReference type="RefSeq" id="XP_013432476.1">
    <property type="nucleotide sequence ID" value="XM_013577022.1"/>
</dbReference>
<evidence type="ECO:0000313" key="2">
    <source>
        <dbReference type="Proteomes" id="UP000027730"/>
    </source>
</evidence>
<proteinExistence type="predicted"/>